<dbReference type="PANTHER" id="PTHR32063">
    <property type="match status" value="1"/>
</dbReference>
<keyword evidence="1" id="KW-0812">Transmembrane</keyword>
<comment type="caution">
    <text evidence="2">The sequence shown here is derived from an EMBL/GenBank/DDBJ whole genome shotgun (WGS) entry which is preliminary data.</text>
</comment>
<sequence>MNCHWIRFFRYRILVIILFLVLVSVLSFSKLLFGENVLGTENKSIQITSHWPNKTALQVEEQITKPWEQILKSISGYKKIESISEVGSSMIHLELDEGIKNEDIIQAIRNEYLLQRQRFPEDSLFPRIKLGKSEDSYIVILQKIKGGPEKNQKELEQKIRNIPGFESLAHYSNKEKEILIQIHSDWIQTLDFPSLSQIFMTIRNQNWGFSLDESDGGWFQKDFPVQSVAWSKIGIPSRFGEGLKLSSVGKVSLEERDVRHGTRINGLSSETMIVKAESNTSLHHLANELKLILADYSDWVLLYTSHQEFNNDLFRFLVIFFSLDLILIFFASSFKKGEKELVIYLSAYYTSFLIFLGICCIISYPIGRPILFLFIYWKYFLAVFAIKRIGRWIKQCFNSLVIFFFFVYFDWIPMTFCIILVCNLYFLVSISFLKILFELFLSDFNPNLGLKFFGSNFFLLHKKIDQSKQQRTFTHWFMVLVIFLIGFVSSIHSSFSLYPLTIPNGTIQMGRLEFPTSISEQESLRITKQVENTILNRKLTDLLVVKQSSANADFYFRLNELGVSLGLVDLPTESGYFHILGESKIDSNRILRFSNADTEVLEKNIIPLIPWLRTFEGVSDVVLCFQPSTEGLELHSPGKFRSLFGNDIADSLRERSLDLQSAIVGRMLVEKKLTDIRFSVKQNKQVERYIEKPVKLTTGIPLFDKSISEYKNIKTPGRIYHKNGETSLEILVKGKNIQWDELETKINNLLNKGPVRLTEILPQKDTEAKYRPIFLFLWITLFLYRKKDKVSSFVNSIIFVFLLRLQVSFIGAEYLLFGTVVIPLMFSVLWVRSQSFDQKKILPPIILLFIAYLFPGEGGKFFFEGFLLVLGFFLIQYKIFHKVNFFKTKPSV</sequence>
<dbReference type="Gene3D" id="3.30.2090.10">
    <property type="entry name" value="Multidrug efflux transporter AcrB TolC docking domain, DN and DC subdomains"/>
    <property type="match status" value="1"/>
</dbReference>
<dbReference type="InterPro" id="IPR027463">
    <property type="entry name" value="AcrB_DN_DC_subdom"/>
</dbReference>
<dbReference type="PANTHER" id="PTHR32063:SF0">
    <property type="entry name" value="SWARMING MOTILITY PROTEIN SWRC"/>
    <property type="match status" value="1"/>
</dbReference>
<keyword evidence="1" id="KW-0472">Membrane</keyword>
<gene>
    <name evidence="2" type="ORF">LEP1GSC195_2318</name>
</gene>
<dbReference type="STRING" id="1218599.LEP1GSC195_2318"/>
<dbReference type="EMBL" id="AOGZ02000014">
    <property type="protein sequence ID" value="EOQ96000.1"/>
    <property type="molecule type" value="Genomic_DNA"/>
</dbReference>
<protein>
    <submittedName>
        <fullName evidence="2">RND transporter, Hydrophobe/Amphiphile Efflux-1 (HAE1)/Heavy Metal Efflux (HME) family, permease protein</fullName>
    </submittedName>
</protein>
<dbReference type="GO" id="GO:0042910">
    <property type="term" value="F:xenobiotic transmembrane transporter activity"/>
    <property type="evidence" value="ECO:0007669"/>
    <property type="project" value="TreeGrafter"/>
</dbReference>
<feature type="transmembrane region" description="Helical" evidence="1">
    <location>
        <begin position="341"/>
        <end position="364"/>
    </location>
</feature>
<dbReference type="AlphaFoldDB" id="R9A6W7"/>
<feature type="transmembrane region" description="Helical" evidence="1">
    <location>
        <begin position="840"/>
        <end position="855"/>
    </location>
</feature>
<dbReference type="GO" id="GO:0005886">
    <property type="term" value="C:plasma membrane"/>
    <property type="evidence" value="ECO:0007669"/>
    <property type="project" value="TreeGrafter"/>
</dbReference>
<feature type="transmembrane region" description="Helical" evidence="1">
    <location>
        <begin position="401"/>
        <end position="428"/>
    </location>
</feature>
<feature type="transmembrane region" description="Helical" evidence="1">
    <location>
        <begin position="448"/>
        <end position="464"/>
    </location>
</feature>
<dbReference type="Gene3D" id="1.20.1640.10">
    <property type="entry name" value="Multidrug efflux transporter AcrB transmembrane domain"/>
    <property type="match status" value="1"/>
</dbReference>
<keyword evidence="3" id="KW-1185">Reference proteome</keyword>
<dbReference type="InterPro" id="IPR001036">
    <property type="entry name" value="Acrflvin-R"/>
</dbReference>
<dbReference type="OrthoDB" id="315310at2"/>
<dbReference type="RefSeq" id="WP_015681361.1">
    <property type="nucleotide sequence ID" value="NZ_AOGZ02000014.1"/>
</dbReference>
<feature type="transmembrane region" description="Helical" evidence="1">
    <location>
        <begin position="476"/>
        <end position="498"/>
    </location>
</feature>
<feature type="transmembrane region" description="Helical" evidence="1">
    <location>
        <begin position="313"/>
        <end position="334"/>
    </location>
</feature>
<proteinExistence type="predicted"/>
<feature type="transmembrane region" description="Helical" evidence="1">
    <location>
        <begin position="815"/>
        <end position="833"/>
    </location>
</feature>
<dbReference type="Pfam" id="PF00873">
    <property type="entry name" value="ACR_tran"/>
    <property type="match status" value="1"/>
</dbReference>
<dbReference type="Gene3D" id="3.30.70.1430">
    <property type="entry name" value="Multidrug efflux transporter AcrB pore domain"/>
    <property type="match status" value="1"/>
</dbReference>
<evidence type="ECO:0000256" key="1">
    <source>
        <dbReference type="SAM" id="Phobius"/>
    </source>
</evidence>
<reference evidence="2" key="1">
    <citation type="submission" date="2013-04" db="EMBL/GenBank/DDBJ databases">
        <authorList>
            <person name="Harkins D.M."/>
            <person name="Durkin A.S."/>
            <person name="Brinkac L.M."/>
            <person name="Haft D.H."/>
            <person name="Selengut J.D."/>
            <person name="Sanka R."/>
            <person name="DePew J."/>
            <person name="Purushe J."/>
            <person name="Galloway R.L."/>
            <person name="Vinetz J.M."/>
            <person name="Sutton G.G."/>
            <person name="Nierman W.C."/>
            <person name="Fouts D.E."/>
        </authorList>
    </citation>
    <scope>NUCLEOTIDE SEQUENCE [LARGE SCALE GENOMIC DNA]</scope>
    <source>
        <strain evidence="2">CDC</strain>
    </source>
</reference>
<dbReference type="Gene3D" id="3.30.70.1320">
    <property type="entry name" value="Multidrug efflux transporter AcrB pore domain like"/>
    <property type="match status" value="1"/>
</dbReference>
<dbReference type="Proteomes" id="UP000013984">
    <property type="component" value="Unassembled WGS sequence"/>
</dbReference>
<dbReference type="SUPFAM" id="SSF82693">
    <property type="entry name" value="Multidrug efflux transporter AcrB pore domain, PN1, PN2, PC1 and PC2 subdomains"/>
    <property type="match status" value="1"/>
</dbReference>
<evidence type="ECO:0000313" key="2">
    <source>
        <dbReference type="EMBL" id="EOQ96000.1"/>
    </source>
</evidence>
<name>R9A6W7_9LEPT</name>
<evidence type="ECO:0000313" key="3">
    <source>
        <dbReference type="Proteomes" id="UP000013984"/>
    </source>
</evidence>
<accession>R9A6W7</accession>
<organism evidence="2 3">
    <name type="scientific">Leptospira wolbachii serovar Codice str. CDC</name>
    <dbReference type="NCBI Taxonomy" id="1218599"/>
    <lineage>
        <taxon>Bacteria</taxon>
        <taxon>Pseudomonadati</taxon>
        <taxon>Spirochaetota</taxon>
        <taxon>Spirochaetia</taxon>
        <taxon>Leptospirales</taxon>
        <taxon>Leptospiraceae</taxon>
        <taxon>Leptospira</taxon>
    </lineage>
</organism>
<keyword evidence="1" id="KW-1133">Transmembrane helix</keyword>
<feature type="transmembrane region" description="Helical" evidence="1">
    <location>
        <begin position="370"/>
        <end position="389"/>
    </location>
</feature>